<organism evidence="8 9">
    <name type="scientific">Branchiostoma belcheri</name>
    <name type="common">Amphioxus</name>
    <dbReference type="NCBI Taxonomy" id="7741"/>
    <lineage>
        <taxon>Eukaryota</taxon>
        <taxon>Metazoa</taxon>
        <taxon>Chordata</taxon>
        <taxon>Cephalochordata</taxon>
        <taxon>Leptocardii</taxon>
        <taxon>Amphioxiformes</taxon>
        <taxon>Branchiostomatidae</taxon>
        <taxon>Branchiostoma</taxon>
    </lineage>
</organism>
<dbReference type="GeneID" id="109468372"/>
<keyword evidence="2" id="KW-0964">Secreted</keyword>
<dbReference type="KEGG" id="bbel:109468372"/>
<feature type="region of interest" description="Disordered" evidence="5">
    <location>
        <begin position="1"/>
        <end position="23"/>
    </location>
</feature>
<dbReference type="GO" id="GO:0030246">
    <property type="term" value="F:carbohydrate binding"/>
    <property type="evidence" value="ECO:0007669"/>
    <property type="project" value="InterPro"/>
</dbReference>
<evidence type="ECO:0000259" key="7">
    <source>
        <dbReference type="PROSITE" id="PS50228"/>
    </source>
</evidence>
<keyword evidence="4" id="KW-0325">Glycoprotein</keyword>
<keyword evidence="8" id="KW-1185">Reference proteome</keyword>
<dbReference type="AlphaFoldDB" id="A0A6P4YY25"/>
<dbReference type="InterPro" id="IPR043159">
    <property type="entry name" value="Lectin_gal-bd_sf"/>
</dbReference>
<keyword evidence="6" id="KW-0812">Transmembrane</keyword>
<evidence type="ECO:0000256" key="6">
    <source>
        <dbReference type="SAM" id="Phobius"/>
    </source>
</evidence>
<reference evidence="9" key="1">
    <citation type="submission" date="2025-08" db="UniProtKB">
        <authorList>
            <consortium name="RefSeq"/>
        </authorList>
    </citation>
    <scope>IDENTIFICATION</scope>
    <source>
        <tissue evidence="9">Gonad</tissue>
    </source>
</reference>
<dbReference type="GO" id="GO:0005576">
    <property type="term" value="C:extracellular region"/>
    <property type="evidence" value="ECO:0007669"/>
    <property type="project" value="UniProtKB-SubCell"/>
</dbReference>
<comment type="subcellular location">
    <subcellularLocation>
        <location evidence="1">Secreted</location>
    </subcellularLocation>
</comment>
<keyword evidence="6" id="KW-1133">Transmembrane helix</keyword>
<dbReference type="Proteomes" id="UP000515135">
    <property type="component" value="Unplaced"/>
</dbReference>
<proteinExistence type="predicted"/>
<dbReference type="InterPro" id="IPR000922">
    <property type="entry name" value="Lectin_gal-bd_dom"/>
</dbReference>
<evidence type="ECO:0000256" key="2">
    <source>
        <dbReference type="ARBA" id="ARBA00022525"/>
    </source>
</evidence>
<feature type="domain" description="SUEL-type lectin" evidence="7">
    <location>
        <begin position="208"/>
        <end position="283"/>
    </location>
</feature>
<evidence type="ECO:0000313" key="8">
    <source>
        <dbReference type="Proteomes" id="UP000515135"/>
    </source>
</evidence>
<protein>
    <submittedName>
        <fullName evidence="9">Uncharacterized protein LOC109468372</fullName>
    </submittedName>
</protein>
<feature type="transmembrane region" description="Helical" evidence="6">
    <location>
        <begin position="65"/>
        <end position="89"/>
    </location>
</feature>
<evidence type="ECO:0000256" key="5">
    <source>
        <dbReference type="SAM" id="MobiDB-lite"/>
    </source>
</evidence>
<evidence type="ECO:0000256" key="4">
    <source>
        <dbReference type="ARBA" id="ARBA00023180"/>
    </source>
</evidence>
<sequence length="378" mass="41733">MSDGEPQATPDDSRRPTGNYEQACDVRMTFTTEHANGHTSESTDTDEAAGITSGPPSAQPRRASWVLPAIGLCALVVGIMLTAAALVHFPRDNTGAELKSISNQLETHGKSLQDVLLALKTWMLEGPKPDQTMIVTTVSMATNTSDTSVYDVTPYIHDVITDMRSSVTDQTSPVLTVAISTKPSNTNDQSLTAEAPLASTKVKRKGRVGEYEVLKMACPGVERIRVEAAMYGVRPDCRSGNSLRRVRNICQGRSACSVPASNAVFGDPCVRTHKYLEVEYTCTEPGVTCPAWTRWLDRDDPISFYDWESFTSLRRVYPREICAEPSDIQARVRGSHVPAEQTGEQFFFYSPQLGLACRTRDQTDRRTCQDYEVRFCCP</sequence>
<dbReference type="PANTHER" id="PTHR46780">
    <property type="entry name" value="PROTEIN EVA-1"/>
    <property type="match status" value="1"/>
</dbReference>
<dbReference type="Pfam" id="PF13330">
    <property type="entry name" value="Mucin2_WxxW"/>
    <property type="match status" value="1"/>
</dbReference>
<dbReference type="Pfam" id="PF02140">
    <property type="entry name" value="SUEL_Lectin"/>
    <property type="match status" value="1"/>
</dbReference>
<keyword evidence="3" id="KW-0732">Signal</keyword>
<keyword evidence="6" id="KW-0472">Membrane</keyword>
<gene>
    <name evidence="9" type="primary">LOC109468372</name>
</gene>
<accession>A0A6P4YY25</accession>
<feature type="region of interest" description="Disordered" evidence="5">
    <location>
        <begin position="35"/>
        <end position="60"/>
    </location>
</feature>
<evidence type="ECO:0000313" key="9">
    <source>
        <dbReference type="RefSeq" id="XP_019622181.1"/>
    </source>
</evidence>
<evidence type="ECO:0000256" key="1">
    <source>
        <dbReference type="ARBA" id="ARBA00004613"/>
    </source>
</evidence>
<dbReference type="CDD" id="cd22827">
    <property type="entry name" value="Gal_Rha_Lectin_SUL-I-like"/>
    <property type="match status" value="1"/>
</dbReference>
<name>A0A6P4YY25_BRABE</name>
<dbReference type="RefSeq" id="XP_019622181.1">
    <property type="nucleotide sequence ID" value="XM_019766622.1"/>
</dbReference>
<dbReference type="InterPro" id="IPR025155">
    <property type="entry name" value="WxxW_domain"/>
</dbReference>
<evidence type="ECO:0000256" key="3">
    <source>
        <dbReference type="ARBA" id="ARBA00022729"/>
    </source>
</evidence>
<dbReference type="PROSITE" id="PS50228">
    <property type="entry name" value="SUEL_LECTIN"/>
    <property type="match status" value="1"/>
</dbReference>
<dbReference type="OrthoDB" id="1100386at2759"/>
<dbReference type="Gene3D" id="2.60.120.740">
    <property type="match status" value="1"/>
</dbReference>